<dbReference type="FunFam" id="3.40.50.2020:FF:000007">
    <property type="entry name" value="Ribose-phosphate pyrophosphokinase"/>
    <property type="match status" value="1"/>
</dbReference>
<evidence type="ECO:0000256" key="5">
    <source>
        <dbReference type="ARBA" id="ARBA00022727"/>
    </source>
</evidence>
<dbReference type="PANTHER" id="PTHR10210:SF94">
    <property type="entry name" value="RIBOSE-PHOSPHATE PYROPHOSPHOKINASE 2, CHLOROPLASTIC"/>
    <property type="match status" value="1"/>
</dbReference>
<evidence type="ECO:0000313" key="13">
    <source>
        <dbReference type="Proteomes" id="UP000011750"/>
    </source>
</evidence>
<evidence type="ECO:0000256" key="1">
    <source>
        <dbReference type="ARBA" id="ARBA00006478"/>
    </source>
</evidence>
<keyword evidence="5" id="KW-0545">Nucleotide biosynthesis</keyword>
<evidence type="ECO:0000256" key="2">
    <source>
        <dbReference type="ARBA" id="ARBA00013247"/>
    </source>
</evidence>
<reference evidence="12 13" key="2">
    <citation type="journal article" date="2018" name="Hortic Res">
        <title>Improved Brassica rapa reference genome by single-molecule sequencing and chromosome conformation capture technologies.</title>
        <authorList>
            <person name="Zhang L."/>
            <person name="Cai X."/>
            <person name="Wu J."/>
            <person name="Liu M."/>
            <person name="Grob S."/>
            <person name="Cheng F."/>
            <person name="Liang J."/>
            <person name="Cai C."/>
            <person name="Liu Z."/>
            <person name="Liu B."/>
            <person name="Wang F."/>
            <person name="Li S."/>
            <person name="Liu F."/>
            <person name="Li X."/>
            <person name="Cheng L."/>
            <person name="Yang W."/>
            <person name="Li M.H."/>
            <person name="Grossniklaus U."/>
            <person name="Zheng H."/>
            <person name="Wang X."/>
        </authorList>
    </citation>
    <scope>NUCLEOTIDE SEQUENCE [LARGE SCALE GENOMIC DNA]</scope>
    <source>
        <strain evidence="12 13">cv. Chiifu-401-42</strain>
    </source>
</reference>
<keyword evidence="7" id="KW-0418">Kinase</keyword>
<evidence type="ECO:0000256" key="4">
    <source>
        <dbReference type="ARBA" id="ARBA00022723"/>
    </source>
</evidence>
<evidence type="ECO:0000256" key="9">
    <source>
        <dbReference type="ARBA" id="ARBA00022842"/>
    </source>
</evidence>
<dbReference type="PANTHER" id="PTHR10210">
    <property type="entry name" value="RIBOSE-PHOSPHATE DIPHOSPHOKINASE FAMILY MEMBER"/>
    <property type="match status" value="1"/>
</dbReference>
<comment type="similarity">
    <text evidence="1">Belongs to the ribose-phosphate pyrophosphokinase family.</text>
</comment>
<dbReference type="GO" id="GO:0000287">
    <property type="term" value="F:magnesium ion binding"/>
    <property type="evidence" value="ECO:0007669"/>
    <property type="project" value="InterPro"/>
</dbReference>
<proteinExistence type="inferred from homology"/>
<feature type="domain" description="Ribose-phosphate pyrophosphokinase N-terminal" evidence="11">
    <location>
        <begin position="75"/>
        <end position="165"/>
    </location>
</feature>
<dbReference type="HOGENOM" id="CLU_1216264_0_0_1"/>
<keyword evidence="9" id="KW-0460">Magnesium</keyword>
<reference evidence="12" key="3">
    <citation type="submission" date="2023-03" db="UniProtKB">
        <authorList>
            <consortium name="EnsemblPlants"/>
        </authorList>
    </citation>
    <scope>IDENTIFICATION</scope>
    <source>
        <strain evidence="12">cv. Chiifu-401-42</strain>
    </source>
</reference>
<organism evidence="12 13">
    <name type="scientific">Brassica campestris</name>
    <name type="common">Field mustard</name>
    <dbReference type="NCBI Taxonomy" id="3711"/>
    <lineage>
        <taxon>Eukaryota</taxon>
        <taxon>Viridiplantae</taxon>
        <taxon>Streptophyta</taxon>
        <taxon>Embryophyta</taxon>
        <taxon>Tracheophyta</taxon>
        <taxon>Spermatophyta</taxon>
        <taxon>Magnoliopsida</taxon>
        <taxon>eudicotyledons</taxon>
        <taxon>Gunneridae</taxon>
        <taxon>Pentapetalae</taxon>
        <taxon>rosids</taxon>
        <taxon>malvids</taxon>
        <taxon>Brassicales</taxon>
        <taxon>Brassicaceae</taxon>
        <taxon>Brassiceae</taxon>
        <taxon>Brassica</taxon>
    </lineage>
</organism>
<dbReference type="Proteomes" id="UP000011750">
    <property type="component" value="Chromosome A06"/>
</dbReference>
<dbReference type="GO" id="GO:0005524">
    <property type="term" value="F:ATP binding"/>
    <property type="evidence" value="ECO:0007669"/>
    <property type="project" value="UniProtKB-KW"/>
</dbReference>
<accession>M4D110</accession>
<comment type="catalytic activity">
    <reaction evidence="10">
        <text>D-ribose 5-phosphate + ATP = 5-phospho-alpha-D-ribose 1-diphosphate + AMP + H(+)</text>
        <dbReference type="Rhea" id="RHEA:15609"/>
        <dbReference type="ChEBI" id="CHEBI:15378"/>
        <dbReference type="ChEBI" id="CHEBI:30616"/>
        <dbReference type="ChEBI" id="CHEBI:58017"/>
        <dbReference type="ChEBI" id="CHEBI:78346"/>
        <dbReference type="ChEBI" id="CHEBI:456215"/>
        <dbReference type="EC" id="2.7.6.1"/>
    </reaction>
</comment>
<evidence type="ECO:0000256" key="6">
    <source>
        <dbReference type="ARBA" id="ARBA00022741"/>
    </source>
</evidence>
<evidence type="ECO:0000256" key="7">
    <source>
        <dbReference type="ARBA" id="ARBA00022777"/>
    </source>
</evidence>
<dbReference type="Gene3D" id="3.40.50.2020">
    <property type="match status" value="1"/>
</dbReference>
<protein>
    <recommendedName>
        <fullName evidence="2">ribose-phosphate diphosphokinase</fullName>
        <ecNumber evidence="2">2.7.6.1</ecNumber>
    </recommendedName>
</protein>
<dbReference type="InterPro" id="IPR005946">
    <property type="entry name" value="Rib-P_diPkinase"/>
</dbReference>
<keyword evidence="8" id="KW-0067">ATP-binding</keyword>
<evidence type="ECO:0000256" key="3">
    <source>
        <dbReference type="ARBA" id="ARBA00022679"/>
    </source>
</evidence>
<dbReference type="AlphaFoldDB" id="M4D110"/>
<keyword evidence="6" id="KW-0547">Nucleotide-binding</keyword>
<keyword evidence="4" id="KW-0479">Metal-binding</keyword>
<dbReference type="Pfam" id="PF13793">
    <property type="entry name" value="Pribosyltran_N"/>
    <property type="match status" value="1"/>
</dbReference>
<dbReference type="InParanoid" id="M4D110"/>
<dbReference type="EC" id="2.7.6.1" evidence="2"/>
<dbReference type="eggNOG" id="KOG1448">
    <property type="taxonomic scope" value="Eukaryota"/>
</dbReference>
<dbReference type="SMART" id="SM01400">
    <property type="entry name" value="Pribosyltran_N"/>
    <property type="match status" value="1"/>
</dbReference>
<keyword evidence="13" id="KW-1185">Reference proteome</keyword>
<dbReference type="SUPFAM" id="SSF53271">
    <property type="entry name" value="PRTase-like"/>
    <property type="match status" value="1"/>
</dbReference>
<dbReference type="EnsemblPlants" id="Bra010159.1">
    <property type="protein sequence ID" value="Bra010159.1-P"/>
    <property type="gene ID" value="Bra010159"/>
</dbReference>
<dbReference type="NCBIfam" id="TIGR01251">
    <property type="entry name" value="ribP_PPkin"/>
    <property type="match status" value="1"/>
</dbReference>
<dbReference type="Gramene" id="Bra010159.1">
    <property type="protein sequence ID" value="Bra010159.1-P"/>
    <property type="gene ID" value="Bra010159"/>
</dbReference>
<dbReference type="InterPro" id="IPR029099">
    <property type="entry name" value="Pribosyltran_N"/>
</dbReference>
<dbReference type="STRING" id="51351.M4D110"/>
<dbReference type="InterPro" id="IPR029057">
    <property type="entry name" value="PRTase-like"/>
</dbReference>
<evidence type="ECO:0000259" key="11">
    <source>
        <dbReference type="Pfam" id="PF13793"/>
    </source>
</evidence>
<sequence>MASLALTSPPGVKVPSYLASSSSSLFSCSSISNSAVSSLVSSWNSIIHTHYKCNLPKALNLGNGTTLPKYFDSSSRIKRFADGEVYVQLKESVRGCDVFLVQPTCTPTNENLMELLILVDACRRASAKKVTAVIPYFGYARADRKTQGRESIAAKLVANLVTEAGADRVLACDLHSGQSMGYFDIRAVPLVAAGTGGKGSVNILRHISLTQEATLTLHPNAASCGVSR</sequence>
<keyword evidence="3" id="KW-0808">Transferase</keyword>
<dbReference type="GO" id="GO:0004749">
    <property type="term" value="F:ribose phosphate diphosphokinase activity"/>
    <property type="evidence" value="ECO:0007669"/>
    <property type="project" value="UniProtKB-EC"/>
</dbReference>
<evidence type="ECO:0000256" key="10">
    <source>
        <dbReference type="ARBA" id="ARBA00049535"/>
    </source>
</evidence>
<evidence type="ECO:0000256" key="8">
    <source>
        <dbReference type="ARBA" id="ARBA00022840"/>
    </source>
</evidence>
<dbReference type="GO" id="GO:0016301">
    <property type="term" value="F:kinase activity"/>
    <property type="evidence" value="ECO:0007669"/>
    <property type="project" value="UniProtKB-KW"/>
</dbReference>
<reference evidence="12 13" key="1">
    <citation type="journal article" date="2011" name="Nat. Genet.">
        <title>The genome of the mesopolyploid crop species Brassica rapa.</title>
        <authorList>
            <consortium name="Brassica rapa Genome Sequencing Project Consortium"/>
            <person name="Wang X."/>
            <person name="Wang H."/>
            <person name="Wang J."/>
            <person name="Sun R."/>
            <person name="Wu J."/>
            <person name="Liu S."/>
            <person name="Bai Y."/>
            <person name="Mun J.H."/>
            <person name="Bancroft I."/>
            <person name="Cheng F."/>
            <person name="Huang S."/>
            <person name="Li X."/>
            <person name="Hua W."/>
            <person name="Wang J."/>
            <person name="Wang X."/>
            <person name="Freeling M."/>
            <person name="Pires J.C."/>
            <person name="Paterson A.H."/>
            <person name="Chalhoub B."/>
            <person name="Wang B."/>
            <person name="Hayward A."/>
            <person name="Sharpe A.G."/>
            <person name="Park B.S."/>
            <person name="Weisshaar B."/>
            <person name="Liu B."/>
            <person name="Li B."/>
            <person name="Liu B."/>
            <person name="Tong C."/>
            <person name="Song C."/>
            <person name="Duran C."/>
            <person name="Peng C."/>
            <person name="Geng C."/>
            <person name="Koh C."/>
            <person name="Lin C."/>
            <person name="Edwards D."/>
            <person name="Mu D."/>
            <person name="Shen D."/>
            <person name="Soumpourou E."/>
            <person name="Li F."/>
            <person name="Fraser F."/>
            <person name="Conant G."/>
            <person name="Lassalle G."/>
            <person name="King G.J."/>
            <person name="Bonnema G."/>
            <person name="Tang H."/>
            <person name="Wang H."/>
            <person name="Belcram H."/>
            <person name="Zhou H."/>
            <person name="Hirakawa H."/>
            <person name="Abe H."/>
            <person name="Guo H."/>
            <person name="Wang H."/>
            <person name="Jin H."/>
            <person name="Parkin I.A."/>
            <person name="Batley J."/>
            <person name="Kim J.S."/>
            <person name="Just J."/>
            <person name="Li J."/>
            <person name="Xu J."/>
            <person name="Deng J."/>
            <person name="Kim J.A."/>
            <person name="Li J."/>
            <person name="Yu J."/>
            <person name="Meng J."/>
            <person name="Wang J."/>
            <person name="Min J."/>
            <person name="Poulain J."/>
            <person name="Wang J."/>
            <person name="Hatakeyama K."/>
            <person name="Wu K."/>
            <person name="Wang L."/>
            <person name="Fang L."/>
            <person name="Trick M."/>
            <person name="Links M.G."/>
            <person name="Zhao M."/>
            <person name="Jin M."/>
            <person name="Ramchiary N."/>
            <person name="Drou N."/>
            <person name="Berkman P.J."/>
            <person name="Cai Q."/>
            <person name="Huang Q."/>
            <person name="Li R."/>
            <person name="Tabata S."/>
            <person name="Cheng S."/>
            <person name="Zhang S."/>
            <person name="Zhang S."/>
            <person name="Huang S."/>
            <person name="Sato S."/>
            <person name="Sun S."/>
            <person name="Kwon S.J."/>
            <person name="Choi S.R."/>
            <person name="Lee T.H."/>
            <person name="Fan W."/>
            <person name="Zhao X."/>
            <person name="Tan X."/>
            <person name="Xu X."/>
            <person name="Wang Y."/>
            <person name="Qiu Y."/>
            <person name="Yin Y."/>
            <person name="Li Y."/>
            <person name="Du Y."/>
            <person name="Liao Y."/>
            <person name="Lim Y."/>
            <person name="Narusaka Y."/>
            <person name="Wang Y."/>
            <person name="Wang Z."/>
            <person name="Li Z."/>
            <person name="Wang Z."/>
            <person name="Xiong Z."/>
            <person name="Zhang Z."/>
        </authorList>
    </citation>
    <scope>NUCLEOTIDE SEQUENCE [LARGE SCALE GENOMIC DNA]</scope>
    <source>
        <strain evidence="12 13">cv. Chiifu-401-42</strain>
    </source>
</reference>
<dbReference type="GO" id="GO:0009165">
    <property type="term" value="P:nucleotide biosynthetic process"/>
    <property type="evidence" value="ECO:0007669"/>
    <property type="project" value="UniProtKB-KW"/>
</dbReference>
<evidence type="ECO:0000313" key="12">
    <source>
        <dbReference type="EnsemblPlants" id="Bra010159.1-P"/>
    </source>
</evidence>
<name>M4D110_BRACM</name>